<evidence type="ECO:0000256" key="1">
    <source>
        <dbReference type="SAM" id="MobiDB-lite"/>
    </source>
</evidence>
<name>A0ABV5AFV9_9BACL</name>
<dbReference type="RefSeq" id="WP_275476518.1">
    <property type="nucleotide sequence ID" value="NZ_CP162940.1"/>
</dbReference>
<keyword evidence="2" id="KW-0472">Membrane</keyword>
<dbReference type="Pfam" id="PF04367">
    <property type="entry name" value="DUF502"/>
    <property type="match status" value="1"/>
</dbReference>
<feature type="transmembrane region" description="Helical" evidence="2">
    <location>
        <begin position="12"/>
        <end position="36"/>
    </location>
</feature>
<sequence length="215" mass="23359">MKVLIRAVAKHFGIGLATVLPFVFAIWVVVIVVNYVDGLVGQYIPYPGFHIPGTGFVLILAAITVIGLLSRIYISRVLLSWMDALFTRIPVIKSLYSTAKELVQNTFGRRGAFQTPVLVEWPDERALVLGFITSESLPSEMDPDGTKVSVYLPNAFQFAGATVIVPRSRVKPCGLTVEQALKFSLSGGLGQPADNSKRDNGDVTHIGKPGDTLEM</sequence>
<comment type="caution">
    <text evidence="3">The sequence shown here is derived from an EMBL/GenBank/DDBJ whole genome shotgun (WGS) entry which is preliminary data.</text>
</comment>
<evidence type="ECO:0000313" key="4">
    <source>
        <dbReference type="Proteomes" id="UP001579974"/>
    </source>
</evidence>
<dbReference type="InterPro" id="IPR007462">
    <property type="entry name" value="COV1-like"/>
</dbReference>
<feature type="transmembrane region" description="Helical" evidence="2">
    <location>
        <begin position="56"/>
        <end position="74"/>
    </location>
</feature>
<dbReference type="EMBL" id="JBDXSU010000009">
    <property type="protein sequence ID" value="MFB5191058.1"/>
    <property type="molecule type" value="Genomic_DNA"/>
</dbReference>
<dbReference type="PANTHER" id="PTHR31876">
    <property type="entry name" value="COV-LIKE PROTEIN 1"/>
    <property type="match status" value="1"/>
</dbReference>
<dbReference type="PANTHER" id="PTHR31876:SF26">
    <property type="entry name" value="PROTEIN LIKE COV 2"/>
    <property type="match status" value="1"/>
</dbReference>
<keyword evidence="2" id="KW-0812">Transmembrane</keyword>
<proteinExistence type="predicted"/>
<gene>
    <name evidence="3" type="ORF">KKP3000_004557</name>
</gene>
<evidence type="ECO:0000313" key="3">
    <source>
        <dbReference type="EMBL" id="MFB5191058.1"/>
    </source>
</evidence>
<evidence type="ECO:0000256" key="2">
    <source>
        <dbReference type="SAM" id="Phobius"/>
    </source>
</evidence>
<keyword evidence="2" id="KW-1133">Transmembrane helix</keyword>
<dbReference type="Proteomes" id="UP001579974">
    <property type="component" value="Unassembled WGS sequence"/>
</dbReference>
<feature type="region of interest" description="Disordered" evidence="1">
    <location>
        <begin position="188"/>
        <end position="215"/>
    </location>
</feature>
<protein>
    <submittedName>
        <fullName evidence="3">DUF502 domain-containing protein</fullName>
    </submittedName>
</protein>
<organism evidence="3 4">
    <name type="scientific">Alicyclobacillus fastidiosus</name>
    <dbReference type="NCBI Taxonomy" id="392011"/>
    <lineage>
        <taxon>Bacteria</taxon>
        <taxon>Bacillati</taxon>
        <taxon>Bacillota</taxon>
        <taxon>Bacilli</taxon>
        <taxon>Bacillales</taxon>
        <taxon>Alicyclobacillaceae</taxon>
        <taxon>Alicyclobacillus</taxon>
    </lineage>
</organism>
<reference evidence="3 4" key="1">
    <citation type="journal article" date="2024" name="Int. J. Mol. Sci.">
        <title>Exploration of Alicyclobacillus spp. Genome in Search of Antibiotic Resistance.</title>
        <authorList>
            <person name="Bucka-Kolendo J."/>
            <person name="Kiousi D.E."/>
            <person name="Dekowska A."/>
            <person name="Mikolajczuk-Szczyrba A."/>
            <person name="Karadedos D.M."/>
            <person name="Michael P."/>
            <person name="Galanis A."/>
            <person name="Sokolowska B."/>
        </authorList>
    </citation>
    <scope>NUCLEOTIDE SEQUENCE [LARGE SCALE GENOMIC DNA]</scope>
    <source>
        <strain evidence="3 4">KKP 3000</strain>
    </source>
</reference>
<accession>A0ABV5AFV9</accession>
<keyword evidence="4" id="KW-1185">Reference proteome</keyword>